<evidence type="ECO:0000256" key="1">
    <source>
        <dbReference type="SAM" id="MobiDB-lite"/>
    </source>
</evidence>
<proteinExistence type="predicted"/>
<name>A0ABT9BPY6_9MICO</name>
<reference evidence="2 3" key="1">
    <citation type="submission" date="2023-07" db="EMBL/GenBank/DDBJ databases">
        <title>Protaetiibacter sp. nov WY-16 isolated from soil.</title>
        <authorList>
            <person name="Liu B."/>
            <person name="Wan Y."/>
        </authorList>
    </citation>
    <scope>NUCLEOTIDE SEQUENCE [LARGE SCALE GENOMIC DNA]</scope>
    <source>
        <strain evidence="2 3">WY-16</strain>
    </source>
</reference>
<dbReference type="RefSeq" id="WP_305003499.1">
    <property type="nucleotide sequence ID" value="NZ_JAUQUB010000003.1"/>
</dbReference>
<dbReference type="EMBL" id="JAUQUB010000003">
    <property type="protein sequence ID" value="MDO7883069.1"/>
    <property type="molecule type" value="Genomic_DNA"/>
</dbReference>
<feature type="region of interest" description="Disordered" evidence="1">
    <location>
        <begin position="66"/>
        <end position="112"/>
    </location>
</feature>
<feature type="compositionally biased region" description="Basic and acidic residues" evidence="1">
    <location>
        <begin position="96"/>
        <end position="106"/>
    </location>
</feature>
<organism evidence="2 3">
    <name type="scientific">Antiquaquibacter soli</name>
    <dbReference type="NCBI Taxonomy" id="3064523"/>
    <lineage>
        <taxon>Bacteria</taxon>
        <taxon>Bacillati</taxon>
        <taxon>Actinomycetota</taxon>
        <taxon>Actinomycetes</taxon>
        <taxon>Micrococcales</taxon>
        <taxon>Microbacteriaceae</taxon>
        <taxon>Antiquaquibacter</taxon>
    </lineage>
</organism>
<keyword evidence="3" id="KW-1185">Reference proteome</keyword>
<sequence length="112" mass="12920">MNATKTNRPGYWLRAIEYRKHQLMREQRRAFRDSLADQAREGISDEDYATTMATLEKMARNLGYDGEEIPRRGFGPGHPFAGSGHHGHPFGARGFRRQDRDERPFPTEDTQA</sequence>
<gene>
    <name evidence="2" type="ORF">Q5716_12595</name>
</gene>
<accession>A0ABT9BPY6</accession>
<evidence type="ECO:0000313" key="2">
    <source>
        <dbReference type="EMBL" id="MDO7883069.1"/>
    </source>
</evidence>
<protein>
    <submittedName>
        <fullName evidence="2">Uncharacterized protein</fullName>
    </submittedName>
</protein>
<evidence type="ECO:0000313" key="3">
    <source>
        <dbReference type="Proteomes" id="UP001241072"/>
    </source>
</evidence>
<comment type="caution">
    <text evidence="2">The sequence shown here is derived from an EMBL/GenBank/DDBJ whole genome shotgun (WGS) entry which is preliminary data.</text>
</comment>
<dbReference type="Proteomes" id="UP001241072">
    <property type="component" value="Unassembled WGS sequence"/>
</dbReference>